<dbReference type="EMBL" id="BSXT01006386">
    <property type="protein sequence ID" value="GMF62448.1"/>
    <property type="molecule type" value="Genomic_DNA"/>
</dbReference>
<sequence length="83" mass="9035">MNRGSRSWRINEGAPKRLNTHSSKALATSRAPVSLITLAMTNPVKWSWNSKSAVLPRRVTGNGITKSIDTILNGYSDVTLPGE</sequence>
<feature type="region of interest" description="Disordered" evidence="1">
    <location>
        <begin position="1"/>
        <end position="25"/>
    </location>
</feature>
<evidence type="ECO:0000313" key="2">
    <source>
        <dbReference type="EMBL" id="GMF62448.1"/>
    </source>
</evidence>
<gene>
    <name evidence="2" type="ORF">Pfra01_002723800</name>
</gene>
<proteinExistence type="predicted"/>
<comment type="caution">
    <text evidence="2">The sequence shown here is derived from an EMBL/GenBank/DDBJ whole genome shotgun (WGS) entry which is preliminary data.</text>
</comment>
<reference evidence="2" key="1">
    <citation type="submission" date="2023-04" db="EMBL/GenBank/DDBJ databases">
        <title>Phytophthora fragariaefolia NBRC 109709.</title>
        <authorList>
            <person name="Ichikawa N."/>
            <person name="Sato H."/>
            <person name="Tonouchi N."/>
        </authorList>
    </citation>
    <scope>NUCLEOTIDE SEQUENCE</scope>
    <source>
        <strain evidence="2">NBRC 109709</strain>
    </source>
</reference>
<dbReference type="AlphaFoldDB" id="A0A9W6YF04"/>
<dbReference type="OrthoDB" id="10505093at2759"/>
<accession>A0A9W6YF04</accession>
<organism evidence="2 3">
    <name type="scientific">Phytophthora fragariaefolia</name>
    <dbReference type="NCBI Taxonomy" id="1490495"/>
    <lineage>
        <taxon>Eukaryota</taxon>
        <taxon>Sar</taxon>
        <taxon>Stramenopiles</taxon>
        <taxon>Oomycota</taxon>
        <taxon>Peronosporomycetes</taxon>
        <taxon>Peronosporales</taxon>
        <taxon>Peronosporaceae</taxon>
        <taxon>Phytophthora</taxon>
    </lineage>
</organism>
<evidence type="ECO:0000256" key="1">
    <source>
        <dbReference type="SAM" id="MobiDB-lite"/>
    </source>
</evidence>
<dbReference type="Proteomes" id="UP001165121">
    <property type="component" value="Unassembled WGS sequence"/>
</dbReference>
<protein>
    <submittedName>
        <fullName evidence="2">Unnamed protein product</fullName>
    </submittedName>
</protein>
<keyword evidence="3" id="KW-1185">Reference proteome</keyword>
<name>A0A9W6YF04_9STRA</name>
<evidence type="ECO:0000313" key="3">
    <source>
        <dbReference type="Proteomes" id="UP001165121"/>
    </source>
</evidence>